<dbReference type="Gene3D" id="2.130.10.120">
    <property type="entry name" value="Prolyl oligopeptidase, N-terminal domain"/>
    <property type="match status" value="1"/>
</dbReference>
<evidence type="ECO:0000256" key="3">
    <source>
        <dbReference type="ARBA" id="ARBA00011897"/>
    </source>
</evidence>
<evidence type="ECO:0000256" key="2">
    <source>
        <dbReference type="ARBA" id="ARBA00005228"/>
    </source>
</evidence>
<feature type="repeat" description="ANK" evidence="9">
    <location>
        <begin position="1434"/>
        <end position="1466"/>
    </location>
</feature>
<dbReference type="GO" id="GO:0004252">
    <property type="term" value="F:serine-type endopeptidase activity"/>
    <property type="evidence" value="ECO:0007669"/>
    <property type="project" value="UniProtKB-EC"/>
</dbReference>
<dbReference type="InterPro" id="IPR002470">
    <property type="entry name" value="Peptidase_S9A"/>
</dbReference>
<keyword evidence="7" id="KW-0720">Serine protease</keyword>
<dbReference type="PROSITE" id="PS50225">
    <property type="entry name" value="SOCS"/>
    <property type="match status" value="1"/>
</dbReference>
<dbReference type="InterPro" id="IPR036036">
    <property type="entry name" value="SOCS_box-like_dom_sf"/>
</dbReference>
<evidence type="ECO:0000256" key="6">
    <source>
        <dbReference type="ARBA" id="ARBA00022801"/>
    </source>
</evidence>
<evidence type="ECO:0000313" key="11">
    <source>
        <dbReference type="Proteomes" id="UP000050792"/>
    </source>
</evidence>
<dbReference type="InterPro" id="IPR002110">
    <property type="entry name" value="Ankyrin_rpt"/>
</dbReference>
<dbReference type="Pfam" id="PF13637">
    <property type="entry name" value="Ank_4"/>
    <property type="match status" value="1"/>
</dbReference>
<feature type="repeat" description="ANK" evidence="9">
    <location>
        <begin position="1467"/>
        <end position="1499"/>
    </location>
</feature>
<dbReference type="PRINTS" id="PR01415">
    <property type="entry name" value="ANKYRIN"/>
</dbReference>
<organism evidence="11 12">
    <name type="scientific">Schistosoma rodhaini</name>
    <dbReference type="NCBI Taxonomy" id="6188"/>
    <lineage>
        <taxon>Eukaryota</taxon>
        <taxon>Metazoa</taxon>
        <taxon>Spiralia</taxon>
        <taxon>Lophotrochozoa</taxon>
        <taxon>Platyhelminthes</taxon>
        <taxon>Trematoda</taxon>
        <taxon>Digenea</taxon>
        <taxon>Strigeidida</taxon>
        <taxon>Schistosomatoidea</taxon>
        <taxon>Schistosomatidae</taxon>
        <taxon>Schistosoma</taxon>
    </lineage>
</organism>
<dbReference type="PRINTS" id="PR00862">
    <property type="entry name" value="PROLIGOPTASE"/>
</dbReference>
<keyword evidence="9" id="KW-0040">ANK repeat</keyword>
<dbReference type="Pfam" id="PF12796">
    <property type="entry name" value="Ank_2"/>
    <property type="match status" value="3"/>
</dbReference>
<keyword evidence="5" id="KW-0645">Protease</keyword>
<comment type="similarity">
    <text evidence="2">Belongs to the peptidase S9A family.</text>
</comment>
<dbReference type="GO" id="GO:0006508">
    <property type="term" value="P:proteolysis"/>
    <property type="evidence" value="ECO:0007669"/>
    <property type="project" value="UniProtKB-KW"/>
</dbReference>
<proteinExistence type="inferred from homology"/>
<protein>
    <recommendedName>
        <fullName evidence="4">Prolyl endopeptidase</fullName>
        <ecNumber evidence="3">3.4.21.26</ecNumber>
    </recommendedName>
    <alternativeName>
        <fullName evidence="8">Post-proline cleaving enzyme</fullName>
    </alternativeName>
</protein>
<feature type="repeat" description="ANK" evidence="9">
    <location>
        <begin position="1273"/>
        <end position="1296"/>
    </location>
</feature>
<dbReference type="InterPro" id="IPR001496">
    <property type="entry name" value="SOCS_box"/>
</dbReference>
<evidence type="ECO:0000256" key="1">
    <source>
        <dbReference type="ARBA" id="ARBA00001070"/>
    </source>
</evidence>
<dbReference type="PROSITE" id="PS50088">
    <property type="entry name" value="ANK_REPEAT"/>
    <property type="match status" value="9"/>
</dbReference>
<dbReference type="SUPFAM" id="SSF48403">
    <property type="entry name" value="Ankyrin repeat"/>
    <property type="match status" value="3"/>
</dbReference>
<dbReference type="Proteomes" id="UP000050792">
    <property type="component" value="Unassembled WGS sequence"/>
</dbReference>
<feature type="repeat" description="ANK" evidence="9">
    <location>
        <begin position="840"/>
        <end position="872"/>
    </location>
</feature>
<dbReference type="InterPro" id="IPR051167">
    <property type="entry name" value="Prolyl_oligopep/macrocyclase"/>
</dbReference>
<dbReference type="Pfam" id="PF07525">
    <property type="entry name" value="SOCS_box"/>
    <property type="match status" value="1"/>
</dbReference>
<dbReference type="PANTHER" id="PTHR42881">
    <property type="entry name" value="PROLYL ENDOPEPTIDASE"/>
    <property type="match status" value="1"/>
</dbReference>
<dbReference type="SUPFAM" id="SSF158235">
    <property type="entry name" value="SOCS box-like"/>
    <property type="match status" value="1"/>
</dbReference>
<dbReference type="SUPFAM" id="SSF53474">
    <property type="entry name" value="alpha/beta-Hydrolases"/>
    <property type="match status" value="1"/>
</dbReference>
<dbReference type="Pfam" id="PF00326">
    <property type="entry name" value="Peptidase_S9"/>
    <property type="match status" value="1"/>
</dbReference>
<dbReference type="GO" id="GO:0035556">
    <property type="term" value="P:intracellular signal transduction"/>
    <property type="evidence" value="ECO:0007669"/>
    <property type="project" value="InterPro"/>
</dbReference>
<accession>A0AA85GJN5</accession>
<dbReference type="SUPFAM" id="SSF50993">
    <property type="entry name" value="Peptidase/esterase 'gauge' domain"/>
    <property type="match status" value="1"/>
</dbReference>
<sequence>MRVKKFDVTIYTWVMKKKMKTIEKNHNLIIQKNDLCQENFYGKNITDPYRWLEQTFSNKPYQFILHQMKQTQHFLSYCPYQEEYRNYLQLLCNFDQYTCSLVRGNNYFYCFKSSNLENIVLESIQNNFNIPRIILDPTCIRLNKLEIISAFNLSDCGKYLCYEIWNQTNGEYKLYFKDLKTDIQLPDCIQLLNKTSMTWSNDNQGIYYINCMATNSIDDPMDSLIQNYMVTINYHKLGEIDQSKDLVVWSCEMSQPNLMYCELDETGRYLLVTILNEQHSQNKLIFGLINHERVKLKGRLKMIPIVDEFDAKYKFIGSTSTDFYIMTDLSAPFNKIIKVNIKDPDWSNWEDLIPHNPIRKLECATCINRKYLAISCIENVRSMISIYDWNTGRYIKNIITPIGRIYSLIGHYTSSQVFIQFATFNEPCTIMYCDLNKDHWELKVFRKSQPMELNDKEYEIKQVFYQSKDSTTIPMFIFHRKNIILNGRNPCKLSAFGGFGYINQPYYSANELLFIEKFNGIFALANIRGGGEFGEEWHKRGCDVHKTTAIDDLLMAAEYLIQRKYTNPDNLILQGHENGGLIAVSCANKKPTLFKAIILDNPLSDMLHYYKYSSTSRWMNEYGNLYYENVFNALLSYSPIHNVPNLSITKSYYPAVLILSDLQTANVEYIHSLKLLATLQNELHNNGCTLKQSNIILGWFKTEGQYKIDKVTSICSFIQMILSISRHKSNPNQFNSLRKVTALFAVRLTTALQYLGCGYDLSWLQSFWAFNGCEIPWLLRGAIRSNNVGTLQYLFSYPNGVDPSMVIDGVCPLNLAVELGYLQMVKILIKAGADIYVADAPRYPLHQASLYGRADIAELLIRSGASVSALTERRQSCLHLLAHQTAQRYVDTAKILLKYHVNPNTLDDDGLAPLHRASVEIVEVLVAHETTDVNICSRDMDTPLLTAVKDRRELILIALIRADQQFREQHRKNNTNTTTTTTTTTVATTMTSSTLETQSGDGACRVIASALRTPSSKSSNSASSRFTLASATSTIFRGIISNDCVVPPRASSAASVNLHSIINTNHSKPFITDRHNLSSQLLRMKPIKISDDHDTELECDTNRINIRSCILRLSGKNHMFLNSESNGFTDGDSQCIVKSSYSGSSNLSHMITRKPENCQRCHSVGNPSDVARWWQSCDRVQRILGKTTLINTSNNNNSNNINNSIPQTTQLPLNLKNGQQSNVGTIRPRLDIDRPDKIGMTPLMIAAEAGSSGLNMAIALVNAGSNLSLTDKVGMTALHHACYVGSLNMVRYLMERVHPTISSNNVATTTTICTTTTATTMATTSASISKTNSLLNGSNARLSCLLSTSIISSLNASGSICPTNNSNSNMNVQLSMVGSAPPPLTASRLSNPELLNTQDKYGRTLIYLAACRGHSEVVNYLLCHSADIHITNKENKSPLYISAYFGYLEIANALLRHGAQVDQMDSHRKTPLYVATYHGRSEIVDLLLTAGANVNAADKNGKTPLYVAVLHGHLALARKLLDAGASVNRVDREGLGPLHMAVKFPKLDIPMVKLLLNYGCDPVNLASFTRWLLVHGIIPEECIHGDDELAQWLRWEECNVHSLKHICRVVIQRALGYADSLRVKANRLPLPEHLISYVSMKQL</sequence>
<dbReference type="Pfam" id="PF02897">
    <property type="entry name" value="Peptidase_S9_N"/>
    <property type="match status" value="1"/>
</dbReference>
<dbReference type="SMART" id="SM00248">
    <property type="entry name" value="ANK"/>
    <property type="match status" value="12"/>
</dbReference>
<dbReference type="InterPro" id="IPR029058">
    <property type="entry name" value="AB_hydrolase_fold"/>
</dbReference>
<dbReference type="Gene3D" id="1.25.40.20">
    <property type="entry name" value="Ankyrin repeat-containing domain"/>
    <property type="match status" value="4"/>
</dbReference>
<feature type="repeat" description="ANK" evidence="9">
    <location>
        <begin position="1238"/>
        <end position="1272"/>
    </location>
</feature>
<keyword evidence="6" id="KW-0378">Hydrolase</keyword>
<keyword evidence="11" id="KW-1185">Reference proteome</keyword>
<feature type="repeat" description="ANK" evidence="9">
    <location>
        <begin position="1401"/>
        <end position="1433"/>
    </location>
</feature>
<evidence type="ECO:0000313" key="12">
    <source>
        <dbReference type="WBParaSite" id="SRDH1_98320.1"/>
    </source>
</evidence>
<reference evidence="11" key="1">
    <citation type="submission" date="2022-06" db="EMBL/GenBank/DDBJ databases">
        <authorList>
            <person name="Berger JAMES D."/>
            <person name="Berger JAMES D."/>
        </authorList>
    </citation>
    <scope>NUCLEOTIDE SEQUENCE [LARGE SCALE GENOMIC DNA]</scope>
</reference>
<evidence type="ECO:0000256" key="7">
    <source>
        <dbReference type="ARBA" id="ARBA00022825"/>
    </source>
</evidence>
<dbReference type="EC" id="3.4.21.26" evidence="3"/>
<evidence type="ECO:0000256" key="9">
    <source>
        <dbReference type="PROSITE-ProRule" id="PRU00023"/>
    </source>
</evidence>
<dbReference type="InterPro" id="IPR001375">
    <property type="entry name" value="Peptidase_S9_cat"/>
</dbReference>
<evidence type="ECO:0000259" key="10">
    <source>
        <dbReference type="PROSITE" id="PS50225"/>
    </source>
</evidence>
<comment type="catalytic activity">
    <reaction evidence="1">
        <text>Hydrolysis of Pro-|-Xaa &gt;&gt; Ala-|-Xaa in oligopeptides.</text>
        <dbReference type="EC" id="3.4.21.26"/>
    </reaction>
</comment>
<feature type="repeat" description="ANK" evidence="9">
    <location>
        <begin position="1533"/>
        <end position="1561"/>
    </location>
</feature>
<dbReference type="InterPro" id="IPR036770">
    <property type="entry name" value="Ankyrin_rpt-contain_sf"/>
</dbReference>
<feature type="repeat" description="ANK" evidence="9">
    <location>
        <begin position="808"/>
        <end position="840"/>
    </location>
</feature>
<dbReference type="GO" id="GO:0005829">
    <property type="term" value="C:cytosol"/>
    <property type="evidence" value="ECO:0007669"/>
    <property type="project" value="TreeGrafter"/>
</dbReference>
<dbReference type="InterPro" id="IPR023302">
    <property type="entry name" value="Pept_S9A_N"/>
</dbReference>
<name>A0AA85GJN5_9TREM</name>
<feature type="repeat" description="ANK" evidence="9">
    <location>
        <begin position="1500"/>
        <end position="1532"/>
    </location>
</feature>
<evidence type="ECO:0000256" key="8">
    <source>
        <dbReference type="ARBA" id="ARBA00029698"/>
    </source>
</evidence>
<dbReference type="Gene3D" id="3.40.50.1820">
    <property type="entry name" value="alpha/beta hydrolase"/>
    <property type="match status" value="1"/>
</dbReference>
<evidence type="ECO:0000256" key="5">
    <source>
        <dbReference type="ARBA" id="ARBA00022670"/>
    </source>
</evidence>
<evidence type="ECO:0000256" key="4">
    <source>
        <dbReference type="ARBA" id="ARBA00016310"/>
    </source>
</evidence>
<reference evidence="12" key="2">
    <citation type="submission" date="2023-11" db="UniProtKB">
        <authorList>
            <consortium name="WormBaseParasite"/>
        </authorList>
    </citation>
    <scope>IDENTIFICATION</scope>
</reference>
<dbReference type="Gene3D" id="1.10.750.20">
    <property type="entry name" value="SOCS box"/>
    <property type="match status" value="1"/>
</dbReference>
<dbReference type="PANTHER" id="PTHR42881:SF2">
    <property type="entry name" value="PROLYL ENDOPEPTIDASE"/>
    <property type="match status" value="1"/>
</dbReference>
<dbReference type="PROSITE" id="PS50297">
    <property type="entry name" value="ANK_REP_REGION"/>
    <property type="match status" value="8"/>
</dbReference>
<feature type="domain" description="SOCS box" evidence="10">
    <location>
        <begin position="1588"/>
        <end position="1643"/>
    </location>
</feature>
<dbReference type="GO" id="GO:0070012">
    <property type="term" value="F:oligopeptidase activity"/>
    <property type="evidence" value="ECO:0007669"/>
    <property type="project" value="TreeGrafter"/>
</dbReference>
<dbReference type="WBParaSite" id="SRDH1_98320.1">
    <property type="protein sequence ID" value="SRDH1_98320.1"/>
    <property type="gene ID" value="SRDH1_98320"/>
</dbReference>